<reference evidence="2" key="1">
    <citation type="journal article" date="2017" name="Genome Biol.">
        <title>Comparative genomics reveals high biological diversity and specific adaptations in the industrially and medically important fungal genus Aspergillus.</title>
        <authorList>
            <person name="de Vries R.P."/>
            <person name="Riley R."/>
            <person name="Wiebenga A."/>
            <person name="Aguilar-Osorio G."/>
            <person name="Amillis S."/>
            <person name="Uchima C.A."/>
            <person name="Anderluh G."/>
            <person name="Asadollahi M."/>
            <person name="Askin M."/>
            <person name="Barry K."/>
            <person name="Battaglia E."/>
            <person name="Bayram O."/>
            <person name="Benocci T."/>
            <person name="Braus-Stromeyer S.A."/>
            <person name="Caldana C."/>
            <person name="Canovas D."/>
            <person name="Cerqueira G.C."/>
            <person name="Chen F."/>
            <person name="Chen W."/>
            <person name="Choi C."/>
            <person name="Clum A."/>
            <person name="Dos Santos R.A."/>
            <person name="Damasio A.R."/>
            <person name="Diallinas G."/>
            <person name="Emri T."/>
            <person name="Fekete E."/>
            <person name="Flipphi M."/>
            <person name="Freyberg S."/>
            <person name="Gallo A."/>
            <person name="Gournas C."/>
            <person name="Habgood R."/>
            <person name="Hainaut M."/>
            <person name="Harispe M.L."/>
            <person name="Henrissat B."/>
            <person name="Hilden K.S."/>
            <person name="Hope R."/>
            <person name="Hossain A."/>
            <person name="Karabika E."/>
            <person name="Karaffa L."/>
            <person name="Karanyi Z."/>
            <person name="Krasevec N."/>
            <person name="Kuo A."/>
            <person name="Kusch H."/>
            <person name="LaButti K."/>
            <person name="Lagendijk E.L."/>
            <person name="Lapidus A."/>
            <person name="Levasseur A."/>
            <person name="Lindquist E."/>
            <person name="Lipzen A."/>
            <person name="Logrieco A.F."/>
            <person name="MacCabe A."/>
            <person name="Maekelae M.R."/>
            <person name="Malavazi I."/>
            <person name="Melin P."/>
            <person name="Meyer V."/>
            <person name="Mielnichuk N."/>
            <person name="Miskei M."/>
            <person name="Molnar A.P."/>
            <person name="Mule G."/>
            <person name="Ngan C.Y."/>
            <person name="Orejas M."/>
            <person name="Orosz E."/>
            <person name="Ouedraogo J.P."/>
            <person name="Overkamp K.M."/>
            <person name="Park H.-S."/>
            <person name="Perrone G."/>
            <person name="Piumi F."/>
            <person name="Punt P.J."/>
            <person name="Ram A.F."/>
            <person name="Ramon A."/>
            <person name="Rauscher S."/>
            <person name="Record E."/>
            <person name="Riano-Pachon D.M."/>
            <person name="Robert V."/>
            <person name="Roehrig J."/>
            <person name="Ruller R."/>
            <person name="Salamov A."/>
            <person name="Salih N.S."/>
            <person name="Samson R.A."/>
            <person name="Sandor E."/>
            <person name="Sanguinetti M."/>
            <person name="Schuetze T."/>
            <person name="Sepcic K."/>
            <person name="Shelest E."/>
            <person name="Sherlock G."/>
            <person name="Sophianopoulou V."/>
            <person name="Squina F.M."/>
            <person name="Sun H."/>
            <person name="Susca A."/>
            <person name="Todd R.B."/>
            <person name="Tsang A."/>
            <person name="Unkles S.E."/>
            <person name="van de Wiele N."/>
            <person name="van Rossen-Uffink D."/>
            <person name="Oliveira J.V."/>
            <person name="Vesth T.C."/>
            <person name="Visser J."/>
            <person name="Yu J.-H."/>
            <person name="Zhou M."/>
            <person name="Andersen M.R."/>
            <person name="Archer D.B."/>
            <person name="Baker S.E."/>
            <person name="Benoit I."/>
            <person name="Brakhage A.A."/>
            <person name="Braus G.H."/>
            <person name="Fischer R."/>
            <person name="Frisvad J.C."/>
            <person name="Goldman G.H."/>
            <person name="Houbraken J."/>
            <person name="Oakley B."/>
            <person name="Pocsi I."/>
            <person name="Scazzocchio C."/>
            <person name="Seiboth B."/>
            <person name="vanKuyk P.A."/>
            <person name="Wortman J."/>
            <person name="Dyer P.S."/>
            <person name="Grigoriev I.V."/>
        </authorList>
    </citation>
    <scope>NUCLEOTIDE SEQUENCE [LARGE SCALE GENOMIC DNA]</scope>
    <source>
        <strain evidence="2">CBS 516.65</strain>
    </source>
</reference>
<dbReference type="GeneID" id="34466307"/>
<accession>A0A1L9VT73</accession>
<dbReference type="OrthoDB" id="4358152at2759"/>
<dbReference type="EMBL" id="KV878891">
    <property type="protein sequence ID" value="OJJ87096.1"/>
    <property type="molecule type" value="Genomic_DNA"/>
</dbReference>
<dbReference type="AlphaFoldDB" id="A0A1L9VT73"/>
<dbReference type="RefSeq" id="XP_022403785.1">
    <property type="nucleotide sequence ID" value="XM_022550047.1"/>
</dbReference>
<protein>
    <submittedName>
        <fullName evidence="1">Uncharacterized protein</fullName>
    </submittedName>
</protein>
<dbReference type="Proteomes" id="UP000184300">
    <property type="component" value="Unassembled WGS sequence"/>
</dbReference>
<gene>
    <name evidence="1" type="ORF">ASPGLDRAFT_79993</name>
</gene>
<sequence length="280" mass="32055">MHMAAQIQRLACAVLSVMLQNFRSALRATPTGSMSGPDRVRKAGWSPSWIEEYRTYWALWQLQHCWDLRAAAERRLPPGDDAAGEVSWGGWSWSAKEIDKLDKVGTFGLRILAFQFDFPQLQEILHMKMEKLLPLFAPCDNSLHPCDYPVWCSPPAPNDTNKADFKWQLSTGWANSAPRTGVIFRLLVTRTRNLPEWFRCWDVPALRRLGLGLWDYWRMYSAGLMECPPGRVPTPDGGFRTVNLGTRKLFKPDYTVAKADRQGNALCFPLKVSNQKRPWI</sequence>
<proteinExistence type="predicted"/>
<organism evidence="1 2">
    <name type="scientific">Aspergillus glaucus CBS 516.65</name>
    <dbReference type="NCBI Taxonomy" id="1160497"/>
    <lineage>
        <taxon>Eukaryota</taxon>
        <taxon>Fungi</taxon>
        <taxon>Dikarya</taxon>
        <taxon>Ascomycota</taxon>
        <taxon>Pezizomycotina</taxon>
        <taxon>Eurotiomycetes</taxon>
        <taxon>Eurotiomycetidae</taxon>
        <taxon>Eurotiales</taxon>
        <taxon>Aspergillaceae</taxon>
        <taxon>Aspergillus</taxon>
        <taxon>Aspergillus subgen. Aspergillus</taxon>
    </lineage>
</organism>
<name>A0A1L9VT73_ASPGL</name>
<dbReference type="STRING" id="1160497.A0A1L9VT73"/>
<keyword evidence="2" id="KW-1185">Reference proteome</keyword>
<evidence type="ECO:0000313" key="2">
    <source>
        <dbReference type="Proteomes" id="UP000184300"/>
    </source>
</evidence>
<dbReference type="VEuPathDB" id="FungiDB:ASPGLDRAFT_79993"/>
<evidence type="ECO:0000313" key="1">
    <source>
        <dbReference type="EMBL" id="OJJ87096.1"/>
    </source>
</evidence>